<dbReference type="Proteomes" id="UP000037460">
    <property type="component" value="Unassembled WGS sequence"/>
</dbReference>
<reference evidence="2" key="1">
    <citation type="journal article" date="2015" name="PLoS Genet.">
        <title>Genome Sequence and Transcriptome Analyses of Chrysochromulina tobin: Metabolic Tools for Enhanced Algal Fitness in the Prominent Order Prymnesiales (Haptophyceae).</title>
        <authorList>
            <person name="Hovde B.T."/>
            <person name="Deodato C.R."/>
            <person name="Hunsperger H.M."/>
            <person name="Ryken S.A."/>
            <person name="Yost W."/>
            <person name="Jha R.K."/>
            <person name="Patterson J."/>
            <person name="Monnat R.J. Jr."/>
            <person name="Barlow S.B."/>
            <person name="Starkenburg S.R."/>
            <person name="Cattolico R.A."/>
        </authorList>
    </citation>
    <scope>NUCLEOTIDE SEQUENCE</scope>
    <source>
        <strain evidence="2">CCMP291</strain>
    </source>
</reference>
<name>A0A0M0KA20_9EUKA</name>
<dbReference type="EMBL" id="JWZX01000786">
    <property type="protein sequence ID" value="KOO35691.1"/>
    <property type="molecule type" value="Genomic_DNA"/>
</dbReference>
<evidence type="ECO:0000313" key="1">
    <source>
        <dbReference type="EMBL" id="KOO35691.1"/>
    </source>
</evidence>
<proteinExistence type="predicted"/>
<organism evidence="1 2">
    <name type="scientific">Chrysochromulina tobinii</name>
    <dbReference type="NCBI Taxonomy" id="1460289"/>
    <lineage>
        <taxon>Eukaryota</taxon>
        <taxon>Haptista</taxon>
        <taxon>Haptophyta</taxon>
        <taxon>Prymnesiophyceae</taxon>
        <taxon>Prymnesiales</taxon>
        <taxon>Chrysochromulinaceae</taxon>
        <taxon>Chrysochromulina</taxon>
    </lineage>
</organism>
<dbReference type="AlphaFoldDB" id="A0A0M0KA20"/>
<comment type="caution">
    <text evidence="1">The sequence shown here is derived from an EMBL/GenBank/DDBJ whole genome shotgun (WGS) entry which is preliminary data.</text>
</comment>
<gene>
    <name evidence="1" type="ORF">Ctob_016704</name>
</gene>
<accession>A0A0M0KA20</accession>
<keyword evidence="2" id="KW-1185">Reference proteome</keyword>
<protein>
    <submittedName>
        <fullName evidence="1">Uncharacterized protein</fullName>
    </submittedName>
</protein>
<evidence type="ECO:0000313" key="2">
    <source>
        <dbReference type="Proteomes" id="UP000037460"/>
    </source>
</evidence>
<sequence>MCRAGKRVVVPPARFDDFVDDSGDDEDAMPAAGAIEGVVHHAKNRRIRGAHSRSAHARAHFQNGVVDKAPLKKMKGKVEPGKRVIAEWLLIKGAPLCFTRNAAGKPYYYIDEKAINKFSLAQSHTPRTSTGAPNEGAIRLKELLGADGKLVCGRCNVIFGAKVCDTEGNEFGQLGVSSFQLDHIDPKHPTMSQGRSFQDYMDAYEQGQIEIKCYECIGLQYNKQGMEHVGNCRKYAATA</sequence>